<proteinExistence type="predicted"/>
<evidence type="ECO:0000313" key="3">
    <source>
        <dbReference type="Proteomes" id="UP000187209"/>
    </source>
</evidence>
<comment type="caution">
    <text evidence="2">The sequence shown here is derived from an EMBL/GenBank/DDBJ whole genome shotgun (WGS) entry which is preliminary data.</text>
</comment>
<dbReference type="GO" id="GO:0035658">
    <property type="term" value="C:Mon1-Ccz1 complex"/>
    <property type="evidence" value="ECO:0007669"/>
    <property type="project" value="InterPro"/>
</dbReference>
<dbReference type="OrthoDB" id="305976at2759"/>
<dbReference type="Proteomes" id="UP000187209">
    <property type="component" value="Unassembled WGS sequence"/>
</dbReference>
<name>A0A1R2ATD7_9CILI</name>
<dbReference type="GO" id="GO:0010506">
    <property type="term" value="P:regulation of autophagy"/>
    <property type="evidence" value="ECO:0007669"/>
    <property type="project" value="InterPro"/>
</dbReference>
<dbReference type="InterPro" id="IPR009755">
    <property type="entry name" value="RMC1_C"/>
</dbReference>
<evidence type="ECO:0000313" key="2">
    <source>
        <dbReference type="EMBL" id="OMJ67793.1"/>
    </source>
</evidence>
<gene>
    <name evidence="2" type="ORF">SteCoe_34948</name>
</gene>
<dbReference type="Pfam" id="PF07035">
    <property type="entry name" value="RMC1_C"/>
    <property type="match status" value="1"/>
</dbReference>
<dbReference type="GO" id="GO:0005765">
    <property type="term" value="C:lysosomal membrane"/>
    <property type="evidence" value="ECO:0007669"/>
    <property type="project" value="TreeGrafter"/>
</dbReference>
<keyword evidence="3" id="KW-1185">Reference proteome</keyword>
<dbReference type="InterPro" id="IPR040371">
    <property type="entry name" value="RMC1"/>
</dbReference>
<dbReference type="PANTHER" id="PTHR12897:SF4">
    <property type="entry name" value="REGULATOR OF MON1-CCZ1 COMPLEX"/>
    <property type="match status" value="1"/>
</dbReference>
<dbReference type="PANTHER" id="PTHR12897">
    <property type="entry name" value="COLON CANCER-ASSOCIATED PROTEIN MIC1"/>
    <property type="match status" value="1"/>
</dbReference>
<reference evidence="2 3" key="1">
    <citation type="submission" date="2016-11" db="EMBL/GenBank/DDBJ databases">
        <title>The macronuclear genome of Stentor coeruleus: a giant cell with tiny introns.</title>
        <authorList>
            <person name="Slabodnick M."/>
            <person name="Ruby J.G."/>
            <person name="Reiff S.B."/>
            <person name="Swart E.C."/>
            <person name="Gosai S."/>
            <person name="Prabakaran S."/>
            <person name="Witkowska E."/>
            <person name="Larue G.E."/>
            <person name="Fisher S."/>
            <person name="Freeman R.M."/>
            <person name="Gunawardena J."/>
            <person name="Chu W."/>
            <person name="Stover N.A."/>
            <person name="Gregory B.D."/>
            <person name="Nowacki M."/>
            <person name="Derisi J."/>
            <person name="Roy S.W."/>
            <person name="Marshall W.F."/>
            <person name="Sood P."/>
        </authorList>
    </citation>
    <scope>NUCLEOTIDE SEQUENCE [LARGE SCALE GENOMIC DNA]</scope>
    <source>
        <strain evidence="2">WM001</strain>
    </source>
</reference>
<protein>
    <recommendedName>
        <fullName evidence="1">Mic1 domain-containing protein</fullName>
    </recommendedName>
</protein>
<evidence type="ECO:0000259" key="1">
    <source>
        <dbReference type="Pfam" id="PF07035"/>
    </source>
</evidence>
<feature type="domain" description="Mic1" evidence="1">
    <location>
        <begin position="357"/>
        <end position="496"/>
    </location>
</feature>
<accession>A0A1R2ATD7</accession>
<dbReference type="GO" id="GO:0031902">
    <property type="term" value="C:late endosome membrane"/>
    <property type="evidence" value="ECO:0007669"/>
    <property type="project" value="TreeGrafter"/>
</dbReference>
<dbReference type="AlphaFoldDB" id="A0A1R2ATD7"/>
<organism evidence="2 3">
    <name type="scientific">Stentor coeruleus</name>
    <dbReference type="NCBI Taxonomy" id="5963"/>
    <lineage>
        <taxon>Eukaryota</taxon>
        <taxon>Sar</taxon>
        <taxon>Alveolata</taxon>
        <taxon>Ciliophora</taxon>
        <taxon>Postciliodesmatophora</taxon>
        <taxon>Heterotrichea</taxon>
        <taxon>Heterotrichida</taxon>
        <taxon>Stentoridae</taxon>
        <taxon>Stentor</taxon>
    </lineage>
</organism>
<sequence>MEFTQVSKWNNLSNLFFDEYEKTVFYIHSDRLYISGAHNYINLSPYSKYVSRPIFKAAVDEARETLILELKQKKLHIFALKEICTNKIRVKHEILGFFPAKHRAISWELCIITINSLEFVKIDDDLKTNFKFSASHSISYYNVDVFTGILVLYSVNSAVVYTTYEKKPRVLVKIPLDYHIAQLPGVTNLFQYNLPQLDYKFLLVVNVYSKMYLLNLDGFSGVLQIYSVSGNKEEIYIDSGAYNVRVIDNLIILHNFGLQESTIIDWLSEPKYFKINHRGSFELNPTLVRLSNEHALDVQSRQFLKLKLEPLSWIDSLPNIQYAIDFYLRRQGTLPSSLNLMKEAILSNKSIEFILKKLVRKEEHIPLITQDQIYTSVFLQCFKENCDLSYLTKAILLYCKELIFNNITLELQLEMLVIRVLIKAQDFVALQDLITYHIIADSKDIALLIVDLSKRSTFQYGYLLGIDMLYRLKLYTIAMDVMISQGDYVETMNLLMDHPCPGYDLSKLHKDSNDAYTNMIIQEFLKDNIY</sequence>
<dbReference type="EMBL" id="MPUH01001435">
    <property type="protein sequence ID" value="OMJ67793.1"/>
    <property type="molecule type" value="Genomic_DNA"/>
</dbReference>